<dbReference type="OrthoDB" id="3751461at2759"/>
<keyword evidence="2" id="KW-1185">Reference proteome</keyword>
<organism evidence="1 2">
    <name type="scientific">Paraphoma chrysanthemicola</name>
    <dbReference type="NCBI Taxonomy" id="798071"/>
    <lineage>
        <taxon>Eukaryota</taxon>
        <taxon>Fungi</taxon>
        <taxon>Dikarya</taxon>
        <taxon>Ascomycota</taxon>
        <taxon>Pezizomycotina</taxon>
        <taxon>Dothideomycetes</taxon>
        <taxon>Pleosporomycetidae</taxon>
        <taxon>Pleosporales</taxon>
        <taxon>Pleosporineae</taxon>
        <taxon>Phaeosphaeriaceae</taxon>
        <taxon>Paraphoma</taxon>
    </lineage>
</organism>
<dbReference type="AlphaFoldDB" id="A0A8K0VUM3"/>
<sequence length="234" mass="26663">MPLLRELQNLDRHNEDTNRHQQQTPFFFGLTVITMSQSLSSTAPRSGFDLLDESLRRNIFGRLGVVEATCMATTYPEFGGEIGAAAYHTHRAKGPWSLFTFLYGSMEIPEFAPWVRRVDLSSPFDEAGQSGFFEWLLELEEMSLSPGHPWIAIRQVGVQFLHLCVRDGVDWDAEGNLDGWQHWPPGYHNGTLIMTILPTLCPNLEVLEMPASWDSGLARRAWSRFPNSREVRRV</sequence>
<evidence type="ECO:0000313" key="2">
    <source>
        <dbReference type="Proteomes" id="UP000813461"/>
    </source>
</evidence>
<gene>
    <name evidence="1" type="ORF">FB567DRAFT_535147</name>
</gene>
<accession>A0A8K0VUM3</accession>
<comment type="caution">
    <text evidence="1">The sequence shown here is derived from an EMBL/GenBank/DDBJ whole genome shotgun (WGS) entry which is preliminary data.</text>
</comment>
<name>A0A8K0VUM3_9PLEO</name>
<dbReference type="Proteomes" id="UP000813461">
    <property type="component" value="Unassembled WGS sequence"/>
</dbReference>
<dbReference type="EMBL" id="JAGMVJ010000018">
    <property type="protein sequence ID" value="KAH7077380.1"/>
    <property type="molecule type" value="Genomic_DNA"/>
</dbReference>
<evidence type="ECO:0000313" key="1">
    <source>
        <dbReference type="EMBL" id="KAH7077380.1"/>
    </source>
</evidence>
<proteinExistence type="predicted"/>
<protein>
    <submittedName>
        <fullName evidence="1">Uncharacterized protein</fullName>
    </submittedName>
</protein>
<reference evidence="1" key="1">
    <citation type="journal article" date="2021" name="Nat. Commun.">
        <title>Genetic determinants of endophytism in the Arabidopsis root mycobiome.</title>
        <authorList>
            <person name="Mesny F."/>
            <person name="Miyauchi S."/>
            <person name="Thiergart T."/>
            <person name="Pickel B."/>
            <person name="Atanasova L."/>
            <person name="Karlsson M."/>
            <person name="Huettel B."/>
            <person name="Barry K.W."/>
            <person name="Haridas S."/>
            <person name="Chen C."/>
            <person name="Bauer D."/>
            <person name="Andreopoulos W."/>
            <person name="Pangilinan J."/>
            <person name="LaButti K."/>
            <person name="Riley R."/>
            <person name="Lipzen A."/>
            <person name="Clum A."/>
            <person name="Drula E."/>
            <person name="Henrissat B."/>
            <person name="Kohler A."/>
            <person name="Grigoriev I.V."/>
            <person name="Martin F.M."/>
            <person name="Hacquard S."/>
        </authorList>
    </citation>
    <scope>NUCLEOTIDE SEQUENCE</scope>
    <source>
        <strain evidence="1">MPI-SDFR-AT-0120</strain>
    </source>
</reference>